<dbReference type="GO" id="GO:0008270">
    <property type="term" value="F:zinc ion binding"/>
    <property type="evidence" value="ECO:0007669"/>
    <property type="project" value="UniProtKB-KW"/>
</dbReference>
<dbReference type="Pfam" id="PF01436">
    <property type="entry name" value="NHL"/>
    <property type="match status" value="1"/>
</dbReference>
<evidence type="ECO:0000256" key="3">
    <source>
        <dbReference type="SAM" id="SignalP"/>
    </source>
</evidence>
<dbReference type="PANTHER" id="PTHR24104:SF25">
    <property type="entry name" value="PROTEIN LIN-41"/>
    <property type="match status" value="1"/>
</dbReference>
<dbReference type="InterPro" id="IPR001258">
    <property type="entry name" value="NHL_repeat"/>
</dbReference>
<evidence type="ECO:0000313" key="4">
    <source>
        <dbReference type="EMBL" id="NKE66833.1"/>
    </source>
</evidence>
<feature type="signal peptide" evidence="3">
    <location>
        <begin position="1"/>
        <end position="30"/>
    </location>
</feature>
<dbReference type="RefSeq" id="WP_168107951.1">
    <property type="nucleotide sequence ID" value="NZ_VTOX01000004.1"/>
</dbReference>
<dbReference type="PROSITE" id="PS51257">
    <property type="entry name" value="PROKAR_LIPOPROTEIN"/>
    <property type="match status" value="1"/>
</dbReference>
<evidence type="ECO:0000256" key="1">
    <source>
        <dbReference type="ARBA" id="ARBA00022737"/>
    </source>
</evidence>
<dbReference type="InterPro" id="IPR011042">
    <property type="entry name" value="6-blade_b-propeller_TolB-like"/>
</dbReference>
<keyword evidence="3" id="KW-0732">Signal</keyword>
<comment type="caution">
    <text evidence="4">The sequence shown here is derived from an EMBL/GenBank/DDBJ whole genome shotgun (WGS) entry which is preliminary data.</text>
</comment>
<accession>A0A7X6I6W3</accession>
<evidence type="ECO:0008006" key="6">
    <source>
        <dbReference type="Google" id="ProtNLM"/>
    </source>
</evidence>
<evidence type="ECO:0000256" key="2">
    <source>
        <dbReference type="PROSITE-ProRule" id="PRU00504"/>
    </source>
</evidence>
<sequence length="383" mass="41586">MKLLRSLSHRLRLQLLGALLGALALLAGCAAPPEQPPVAKVAQFYPPAPDPPRIQHLATYAGPGDLQSDTTGTGLKDFLLGDRKQTGALVRPYGVAMFDGKIYVADTRAGGLAIFDLKASSYALMTGAGAGRMRRPFNIVIDADGTKYVSDIGRNQVLIYDRGDRFVAAYGARNELKPVGLAIAAERLYVVDIEHHEVQVLDKRTGNLQFKFGRNKPDEDQRMFQPTNIAVGSDGDIYVVETGNFRVARYTPAGKFVREYGQVGQSPGQFARPKGIALDRADRLYVGDAAFQNVQIFDNEGRQLMAFGQPGGELPGLALPAGVTIDYDGVAFFRDRADPNFAVEYLILVVSQFGPNQVDVFGFGKMSGVAYPADERRPSKAAR</sequence>
<evidence type="ECO:0000313" key="5">
    <source>
        <dbReference type="Proteomes" id="UP000521868"/>
    </source>
</evidence>
<name>A0A7X6I6W3_9BURK</name>
<feature type="repeat" description="NHL" evidence="2">
    <location>
        <begin position="257"/>
        <end position="300"/>
    </location>
</feature>
<organism evidence="4 5">
    <name type="scientific">Ramlibacter lithotrophicus</name>
    <dbReference type="NCBI Taxonomy" id="2606681"/>
    <lineage>
        <taxon>Bacteria</taxon>
        <taxon>Pseudomonadati</taxon>
        <taxon>Pseudomonadota</taxon>
        <taxon>Betaproteobacteria</taxon>
        <taxon>Burkholderiales</taxon>
        <taxon>Comamonadaceae</taxon>
        <taxon>Ramlibacter</taxon>
    </lineage>
</organism>
<gene>
    <name evidence="4" type="ORF">RAMLITH_13450</name>
</gene>
<dbReference type="InterPro" id="IPR050952">
    <property type="entry name" value="TRIM-NHL_E3_ligases"/>
</dbReference>
<dbReference type="Proteomes" id="UP000521868">
    <property type="component" value="Unassembled WGS sequence"/>
</dbReference>
<keyword evidence="1" id="KW-0677">Repeat</keyword>
<protein>
    <recommendedName>
        <fullName evidence="6">NHL repeat-containing protein</fullName>
    </recommendedName>
</protein>
<dbReference type="AlphaFoldDB" id="A0A7X6I6W3"/>
<feature type="chain" id="PRO_5030982267" description="NHL repeat-containing protein" evidence="3">
    <location>
        <begin position="31"/>
        <end position="383"/>
    </location>
</feature>
<reference evidence="4 5" key="1">
    <citation type="journal article" date="2020" name="Nature">
        <title>Bacterial chemolithoautotrophy via manganese oxidation.</title>
        <authorList>
            <person name="Yu H."/>
            <person name="Leadbetter J.R."/>
        </authorList>
    </citation>
    <scope>NUCLEOTIDE SEQUENCE [LARGE SCALE GENOMIC DNA]</scope>
    <source>
        <strain evidence="4 5">RBP-1</strain>
    </source>
</reference>
<dbReference type="Gene3D" id="2.40.10.500">
    <property type="match status" value="1"/>
</dbReference>
<dbReference type="EMBL" id="VTOX01000004">
    <property type="protein sequence ID" value="NKE66833.1"/>
    <property type="molecule type" value="Genomic_DNA"/>
</dbReference>
<dbReference type="PROSITE" id="PS51125">
    <property type="entry name" value="NHL"/>
    <property type="match status" value="1"/>
</dbReference>
<dbReference type="PANTHER" id="PTHR24104">
    <property type="entry name" value="E3 UBIQUITIN-PROTEIN LIGASE NHLRC1-RELATED"/>
    <property type="match status" value="1"/>
</dbReference>
<keyword evidence="5" id="KW-1185">Reference proteome</keyword>
<dbReference type="Gene3D" id="2.120.10.30">
    <property type="entry name" value="TolB, C-terminal domain"/>
    <property type="match status" value="1"/>
</dbReference>
<proteinExistence type="predicted"/>
<dbReference type="SUPFAM" id="SSF101898">
    <property type="entry name" value="NHL repeat"/>
    <property type="match status" value="1"/>
</dbReference>